<dbReference type="PANTHER" id="PTHR42781:SF4">
    <property type="entry name" value="SPERMIDINE_PUTRESCINE IMPORT ATP-BINDING PROTEIN POTA"/>
    <property type="match status" value="1"/>
</dbReference>
<dbReference type="InterPro" id="IPR003593">
    <property type="entry name" value="AAA+_ATPase"/>
</dbReference>
<reference evidence="3 4" key="1">
    <citation type="submission" date="2020-11" db="EMBL/GenBank/DDBJ databases">
        <title>Insectihabitans protaetiae gen. nov. sp. nov. and Insectihabitans allomyrinae sp. nov., isolated from larvae of Protaetia brevitarsis seulensis and Allomyrina dichotoma, respectively.</title>
        <authorList>
            <person name="Lee S.D."/>
            <person name="Byeon Y.-S."/>
            <person name="Kim S.-M."/>
            <person name="Yang H.L."/>
            <person name="Kim I.S."/>
        </authorList>
    </citation>
    <scope>NUCLEOTIDE SEQUENCE [LARGE SCALE GENOMIC DNA]</scope>
    <source>
        <strain evidence="3 4">BWR-B9</strain>
    </source>
</reference>
<sequence length="209" mass="23662">MLKVNNLSCGILKQVSFSVEHGTCTAICGPSGSGKTTLLNAIVGNIHYQGSISIADQCMDTLPIWQRPCRYLNQRLYLFPYLTIENNLRLAQYAAKQPQDWQKRRDLLQLLEIEHLAKRYPSQISGREQQRAALARALISQPRLLLLDEPFSSLDWSVRLRLWQALKTIQSEFSVTLLLVSHEPKEVEALARQHLAIDDGRLLAVTTNG</sequence>
<dbReference type="InterPro" id="IPR050093">
    <property type="entry name" value="ABC_SmlMolc_Importer"/>
</dbReference>
<evidence type="ECO:0000313" key="3">
    <source>
        <dbReference type="EMBL" id="MBK5142616.1"/>
    </source>
</evidence>
<dbReference type="SMART" id="SM00382">
    <property type="entry name" value="AAA"/>
    <property type="match status" value="1"/>
</dbReference>
<name>A0ABS1ILJ7_9GAMM</name>
<evidence type="ECO:0000256" key="1">
    <source>
        <dbReference type="ARBA" id="ARBA00022448"/>
    </source>
</evidence>
<keyword evidence="1" id="KW-0813">Transport</keyword>
<proteinExistence type="predicted"/>
<gene>
    <name evidence="3" type="ORF">I2494_02560</name>
</gene>
<evidence type="ECO:0000313" key="4">
    <source>
        <dbReference type="Proteomes" id="UP001296921"/>
    </source>
</evidence>
<dbReference type="Pfam" id="PF00005">
    <property type="entry name" value="ABC_tran"/>
    <property type="match status" value="1"/>
</dbReference>
<dbReference type="RefSeq" id="WP_218465561.1">
    <property type="nucleotide sequence ID" value="NZ_JADRCR010000001.1"/>
</dbReference>
<dbReference type="GO" id="GO:0005524">
    <property type="term" value="F:ATP binding"/>
    <property type="evidence" value="ECO:0007669"/>
    <property type="project" value="UniProtKB-KW"/>
</dbReference>
<dbReference type="InterPro" id="IPR003439">
    <property type="entry name" value="ABC_transporter-like_ATP-bd"/>
</dbReference>
<feature type="domain" description="ABC transporter" evidence="2">
    <location>
        <begin position="2"/>
        <end position="207"/>
    </location>
</feature>
<protein>
    <submittedName>
        <fullName evidence="3">ATP-binding cassette domain-containing protein</fullName>
    </submittedName>
</protein>
<keyword evidence="3" id="KW-0547">Nucleotide-binding</keyword>
<dbReference type="PANTHER" id="PTHR42781">
    <property type="entry name" value="SPERMIDINE/PUTRESCINE IMPORT ATP-BINDING PROTEIN POTA"/>
    <property type="match status" value="1"/>
</dbReference>
<keyword evidence="4" id="KW-1185">Reference proteome</keyword>
<organism evidence="3 4">
    <name type="scientific">Limnobaculum allomyrinae</name>
    <dbReference type="NCBI Taxonomy" id="2791986"/>
    <lineage>
        <taxon>Bacteria</taxon>
        <taxon>Pseudomonadati</taxon>
        <taxon>Pseudomonadota</taxon>
        <taxon>Gammaproteobacteria</taxon>
        <taxon>Enterobacterales</taxon>
        <taxon>Budviciaceae</taxon>
        <taxon>Limnobaculum</taxon>
    </lineage>
</organism>
<keyword evidence="3" id="KW-0067">ATP-binding</keyword>
<evidence type="ECO:0000259" key="2">
    <source>
        <dbReference type="PROSITE" id="PS50893"/>
    </source>
</evidence>
<comment type="caution">
    <text evidence="3">The sequence shown here is derived from an EMBL/GenBank/DDBJ whole genome shotgun (WGS) entry which is preliminary data.</text>
</comment>
<accession>A0ABS1ILJ7</accession>
<dbReference type="Proteomes" id="UP001296921">
    <property type="component" value="Unassembled WGS sequence"/>
</dbReference>
<dbReference type="EMBL" id="JADRCR010000001">
    <property type="protein sequence ID" value="MBK5142616.1"/>
    <property type="molecule type" value="Genomic_DNA"/>
</dbReference>
<dbReference type="PROSITE" id="PS50893">
    <property type="entry name" value="ABC_TRANSPORTER_2"/>
    <property type="match status" value="1"/>
</dbReference>